<gene>
    <name evidence="1" type="ORF">CLLI_16280</name>
</gene>
<keyword evidence="2" id="KW-1185">Reference proteome</keyword>
<protein>
    <submittedName>
        <fullName evidence="1">Uncharacterized protein</fullName>
    </submittedName>
</protein>
<accession>A0A2T0B3S0</accession>
<proteinExistence type="predicted"/>
<reference evidence="1 2" key="1">
    <citation type="submission" date="2018-03" db="EMBL/GenBank/DDBJ databases">
        <title>Genome sequence of Clostridium liquoris DSM 100320.</title>
        <authorList>
            <person name="Poehlein A."/>
            <person name="Daniel R."/>
        </authorList>
    </citation>
    <scope>NUCLEOTIDE SEQUENCE [LARGE SCALE GENOMIC DNA]</scope>
    <source>
        <strain evidence="1 2">DSM 100320</strain>
    </source>
</reference>
<organism evidence="1 2">
    <name type="scientific">Clostridium liquoris</name>
    <dbReference type="NCBI Taxonomy" id="1289519"/>
    <lineage>
        <taxon>Bacteria</taxon>
        <taxon>Bacillati</taxon>
        <taxon>Bacillota</taxon>
        <taxon>Clostridia</taxon>
        <taxon>Eubacteriales</taxon>
        <taxon>Clostridiaceae</taxon>
        <taxon>Clostridium</taxon>
    </lineage>
</organism>
<evidence type="ECO:0000313" key="1">
    <source>
        <dbReference type="EMBL" id="PRR78544.1"/>
    </source>
</evidence>
<dbReference type="AlphaFoldDB" id="A0A2T0B3S0"/>
<comment type="caution">
    <text evidence="1">The sequence shown here is derived from an EMBL/GenBank/DDBJ whole genome shotgun (WGS) entry which is preliminary data.</text>
</comment>
<dbReference type="Proteomes" id="UP000239706">
    <property type="component" value="Unassembled WGS sequence"/>
</dbReference>
<evidence type="ECO:0000313" key="2">
    <source>
        <dbReference type="Proteomes" id="UP000239706"/>
    </source>
</evidence>
<dbReference type="EMBL" id="PVXO01000044">
    <property type="protein sequence ID" value="PRR78544.1"/>
    <property type="molecule type" value="Genomic_DNA"/>
</dbReference>
<sequence length="100" mass="11732">MKSGGNKGNMIKIWGKLIKDNKIIKDEVAASDIEGNYQENLKACIIELCNKFDIPKPYWLPTNIEEFNKRTKTTFNEDNFVEELDFDRFIIEELDLDKEN</sequence>
<name>A0A2T0B3S0_9CLOT</name>